<sequence length="43" mass="4724">MTRTGAPGLARRAPKRGARREPRRLVSTAATRGGNARGRRFSF</sequence>
<comment type="caution">
    <text evidence="2">The sequence shown here is derived from an EMBL/GenBank/DDBJ whole genome shotgun (WGS) entry which is preliminary data.</text>
</comment>
<reference evidence="2" key="1">
    <citation type="submission" date="2018-08" db="EMBL/GenBank/DDBJ databases">
        <title>Identification of Burkholderia cepacia strains that express a Burkholderia pseudomallei-like capsular polysaccharide.</title>
        <authorList>
            <person name="Burtnick M.N."/>
            <person name="Vongsouvath M."/>
            <person name="Newton P."/>
            <person name="Wuthiekanun V."/>
            <person name="Limmathurotsakul D."/>
            <person name="Brett P.J."/>
            <person name="Chantratita N."/>
            <person name="Dance D.A."/>
        </authorList>
    </citation>
    <scope>NUCLEOTIDE SEQUENCE</scope>
    <source>
        <strain evidence="2">SBXCC001</strain>
    </source>
</reference>
<accession>A0AAW9CTV5</accession>
<dbReference type="Proteomes" id="UP001272137">
    <property type="component" value="Unassembled WGS sequence"/>
</dbReference>
<evidence type="ECO:0000256" key="1">
    <source>
        <dbReference type="SAM" id="MobiDB-lite"/>
    </source>
</evidence>
<evidence type="ECO:0000313" key="2">
    <source>
        <dbReference type="EMBL" id="MDW9252257.1"/>
    </source>
</evidence>
<evidence type="ECO:0000313" key="3">
    <source>
        <dbReference type="Proteomes" id="UP001272137"/>
    </source>
</evidence>
<dbReference type="EMBL" id="QXCT01000001">
    <property type="protein sequence ID" value="MDW9252257.1"/>
    <property type="molecule type" value="Genomic_DNA"/>
</dbReference>
<protein>
    <submittedName>
        <fullName evidence="2">Uncharacterized protein</fullName>
    </submittedName>
</protein>
<feature type="region of interest" description="Disordered" evidence="1">
    <location>
        <begin position="1"/>
        <end position="43"/>
    </location>
</feature>
<gene>
    <name evidence="2" type="ORF">C7S16_4464</name>
</gene>
<proteinExistence type="predicted"/>
<name>A0AAW9CTV5_BURTH</name>
<dbReference type="AlphaFoldDB" id="A0AAW9CTV5"/>
<organism evidence="2 3">
    <name type="scientific">Burkholderia thailandensis</name>
    <dbReference type="NCBI Taxonomy" id="57975"/>
    <lineage>
        <taxon>Bacteria</taxon>
        <taxon>Pseudomonadati</taxon>
        <taxon>Pseudomonadota</taxon>
        <taxon>Betaproteobacteria</taxon>
        <taxon>Burkholderiales</taxon>
        <taxon>Burkholderiaceae</taxon>
        <taxon>Burkholderia</taxon>
        <taxon>pseudomallei group</taxon>
    </lineage>
</organism>